<feature type="compositionally biased region" description="Polar residues" evidence="1">
    <location>
        <begin position="1"/>
        <end position="24"/>
    </location>
</feature>
<sequence length="80" mass="8911">MPRQTSTPPSSPLRTASATPSTSHTKFEQQMIEAVEVHQLIDEITKSNSDDDEEEVSINQLKRKRFKKAIGKIVQADSGD</sequence>
<proteinExistence type="predicted"/>
<gene>
    <name evidence="2" type="ORF">J1N35_025649</name>
</gene>
<evidence type="ECO:0000313" key="3">
    <source>
        <dbReference type="Proteomes" id="UP000828251"/>
    </source>
</evidence>
<protein>
    <submittedName>
        <fullName evidence="2">Uncharacterized protein</fullName>
    </submittedName>
</protein>
<organism evidence="2 3">
    <name type="scientific">Gossypium stocksii</name>
    <dbReference type="NCBI Taxonomy" id="47602"/>
    <lineage>
        <taxon>Eukaryota</taxon>
        <taxon>Viridiplantae</taxon>
        <taxon>Streptophyta</taxon>
        <taxon>Embryophyta</taxon>
        <taxon>Tracheophyta</taxon>
        <taxon>Spermatophyta</taxon>
        <taxon>Magnoliopsida</taxon>
        <taxon>eudicotyledons</taxon>
        <taxon>Gunneridae</taxon>
        <taxon>Pentapetalae</taxon>
        <taxon>rosids</taxon>
        <taxon>malvids</taxon>
        <taxon>Malvales</taxon>
        <taxon>Malvaceae</taxon>
        <taxon>Malvoideae</taxon>
        <taxon>Gossypium</taxon>
    </lineage>
</organism>
<accession>A0A9D3ZXW3</accession>
<dbReference type="AlphaFoldDB" id="A0A9D3ZXW3"/>
<name>A0A9D3ZXW3_9ROSI</name>
<reference evidence="2 3" key="1">
    <citation type="journal article" date="2021" name="Plant Biotechnol. J.">
        <title>Multi-omics assisted identification of the key and species-specific regulatory components of drought-tolerant mechanisms in Gossypium stocksii.</title>
        <authorList>
            <person name="Yu D."/>
            <person name="Ke L."/>
            <person name="Zhang D."/>
            <person name="Wu Y."/>
            <person name="Sun Y."/>
            <person name="Mei J."/>
            <person name="Sun J."/>
            <person name="Sun Y."/>
        </authorList>
    </citation>
    <scope>NUCLEOTIDE SEQUENCE [LARGE SCALE GENOMIC DNA]</scope>
    <source>
        <strain evidence="3">cv. E1</strain>
        <tissue evidence="2">Leaf</tissue>
    </source>
</reference>
<keyword evidence="3" id="KW-1185">Reference proteome</keyword>
<evidence type="ECO:0000256" key="1">
    <source>
        <dbReference type="SAM" id="MobiDB-lite"/>
    </source>
</evidence>
<dbReference type="Proteomes" id="UP000828251">
    <property type="component" value="Unassembled WGS sequence"/>
</dbReference>
<evidence type="ECO:0000313" key="2">
    <source>
        <dbReference type="EMBL" id="KAH1073321.1"/>
    </source>
</evidence>
<feature type="region of interest" description="Disordered" evidence="1">
    <location>
        <begin position="1"/>
        <end position="27"/>
    </location>
</feature>
<dbReference type="EMBL" id="JAIQCV010000008">
    <property type="protein sequence ID" value="KAH1073321.1"/>
    <property type="molecule type" value="Genomic_DNA"/>
</dbReference>
<comment type="caution">
    <text evidence="2">The sequence shown here is derived from an EMBL/GenBank/DDBJ whole genome shotgun (WGS) entry which is preliminary data.</text>
</comment>